<name>A0A1Q3BPZ4_CEPFO</name>
<keyword evidence="8" id="KW-1185">Reference proteome</keyword>
<dbReference type="CDD" id="cd00120">
    <property type="entry name" value="MADS"/>
    <property type="match status" value="1"/>
</dbReference>
<dbReference type="Gene3D" id="3.40.1810.10">
    <property type="entry name" value="Transcription factor, MADS-box"/>
    <property type="match status" value="1"/>
</dbReference>
<dbReference type="Proteomes" id="UP000187406">
    <property type="component" value="Unassembled WGS sequence"/>
</dbReference>
<reference evidence="8" key="1">
    <citation type="submission" date="2016-04" db="EMBL/GenBank/DDBJ databases">
        <title>Cephalotus genome sequencing.</title>
        <authorList>
            <person name="Fukushima K."/>
            <person name="Hasebe M."/>
            <person name="Fang X."/>
        </authorList>
    </citation>
    <scope>NUCLEOTIDE SEQUENCE [LARGE SCALE GENOMIC DNA]</scope>
    <source>
        <strain evidence="8">cv. St1</strain>
    </source>
</reference>
<comment type="subcellular location">
    <subcellularLocation>
        <location evidence="1">Nucleus</location>
    </subcellularLocation>
</comment>
<comment type="caution">
    <text evidence="7">The sequence shown here is derived from an EMBL/GenBank/DDBJ whole genome shotgun (WGS) entry which is preliminary data.</text>
</comment>
<keyword evidence="5" id="KW-0539">Nucleus</keyword>
<keyword evidence="3" id="KW-0238">DNA-binding</keyword>
<accession>A0A1Q3BPZ4</accession>
<evidence type="ECO:0000256" key="2">
    <source>
        <dbReference type="ARBA" id="ARBA00023015"/>
    </source>
</evidence>
<dbReference type="InterPro" id="IPR050142">
    <property type="entry name" value="MADS-box/MEF2_TF"/>
</dbReference>
<dbReference type="FunCoup" id="A0A1Q3BPZ4">
    <property type="interactions" value="37"/>
</dbReference>
<dbReference type="GO" id="GO:0005634">
    <property type="term" value="C:nucleus"/>
    <property type="evidence" value="ECO:0007669"/>
    <property type="project" value="UniProtKB-SubCell"/>
</dbReference>
<keyword evidence="2" id="KW-0805">Transcription regulation</keyword>
<dbReference type="AlphaFoldDB" id="A0A1Q3BPZ4"/>
<proteinExistence type="predicted"/>
<dbReference type="PROSITE" id="PS50066">
    <property type="entry name" value="MADS_BOX_2"/>
    <property type="match status" value="1"/>
</dbReference>
<dbReference type="InParanoid" id="A0A1Q3BPZ4"/>
<evidence type="ECO:0000256" key="4">
    <source>
        <dbReference type="ARBA" id="ARBA00023163"/>
    </source>
</evidence>
<dbReference type="EMBL" id="BDDD01000763">
    <property type="protein sequence ID" value="GAV69934.1"/>
    <property type="molecule type" value="Genomic_DNA"/>
</dbReference>
<dbReference type="PRINTS" id="PR00404">
    <property type="entry name" value="MADSDOMAIN"/>
</dbReference>
<gene>
    <name evidence="7" type="ORF">CFOL_v3_13434</name>
</gene>
<dbReference type="SUPFAM" id="SSF55455">
    <property type="entry name" value="SRF-like"/>
    <property type="match status" value="1"/>
</dbReference>
<dbReference type="InterPro" id="IPR002100">
    <property type="entry name" value="TF_MADSbox"/>
</dbReference>
<dbReference type="SMART" id="SM00432">
    <property type="entry name" value="MADS"/>
    <property type="match status" value="1"/>
</dbReference>
<dbReference type="InterPro" id="IPR036879">
    <property type="entry name" value="TF_MADSbox_sf"/>
</dbReference>
<evidence type="ECO:0000313" key="7">
    <source>
        <dbReference type="EMBL" id="GAV69934.1"/>
    </source>
</evidence>
<evidence type="ECO:0000256" key="1">
    <source>
        <dbReference type="ARBA" id="ARBA00004123"/>
    </source>
</evidence>
<feature type="domain" description="MADS-box" evidence="6">
    <location>
        <begin position="1"/>
        <end position="53"/>
    </location>
</feature>
<dbReference type="GO" id="GO:0003677">
    <property type="term" value="F:DNA binding"/>
    <property type="evidence" value="ECO:0007669"/>
    <property type="project" value="UniProtKB-KW"/>
</dbReference>
<evidence type="ECO:0000256" key="5">
    <source>
        <dbReference type="ARBA" id="ARBA00023242"/>
    </source>
</evidence>
<dbReference type="PANTHER" id="PTHR48019">
    <property type="entry name" value="SERUM RESPONSE FACTOR HOMOLOG"/>
    <property type="match status" value="1"/>
</dbReference>
<dbReference type="OrthoDB" id="601557at2759"/>
<keyword evidence="4" id="KW-0804">Transcription</keyword>
<evidence type="ECO:0000259" key="6">
    <source>
        <dbReference type="PROSITE" id="PS50066"/>
    </source>
</evidence>
<evidence type="ECO:0000313" key="8">
    <source>
        <dbReference type="Proteomes" id="UP000187406"/>
    </source>
</evidence>
<dbReference type="GO" id="GO:0046983">
    <property type="term" value="F:protein dimerization activity"/>
    <property type="evidence" value="ECO:0007669"/>
    <property type="project" value="InterPro"/>
</dbReference>
<protein>
    <submittedName>
        <fullName evidence="7">SRF-TF domain-containing protein</fullName>
    </submittedName>
</protein>
<evidence type="ECO:0000256" key="3">
    <source>
        <dbReference type="ARBA" id="ARBA00023125"/>
    </source>
</evidence>
<dbReference type="Pfam" id="PF00319">
    <property type="entry name" value="SRF-TF"/>
    <property type="match status" value="1"/>
</dbReference>
<organism evidence="7 8">
    <name type="scientific">Cephalotus follicularis</name>
    <name type="common">Albany pitcher plant</name>
    <dbReference type="NCBI Taxonomy" id="3775"/>
    <lineage>
        <taxon>Eukaryota</taxon>
        <taxon>Viridiplantae</taxon>
        <taxon>Streptophyta</taxon>
        <taxon>Embryophyta</taxon>
        <taxon>Tracheophyta</taxon>
        <taxon>Spermatophyta</taxon>
        <taxon>Magnoliopsida</taxon>
        <taxon>eudicotyledons</taxon>
        <taxon>Gunneridae</taxon>
        <taxon>Pentapetalae</taxon>
        <taxon>rosids</taxon>
        <taxon>fabids</taxon>
        <taxon>Oxalidales</taxon>
        <taxon>Cephalotaceae</taxon>
        <taxon>Cephalotus</taxon>
    </lineage>
</organism>
<sequence>MGRGKLKMELIDKEKPRMSTFKKRRMGLLKKAKELNVLCDVETCVIIFGPQSEDGSVELVTYPVESHKVMDIINKFKGKGTDRKLPKNMSEFFYLRKKKVDDQIAKLRKANKEARFPSWDTRCDAFSFDQLNFLDATLKTKIQIAKNKVTMMKGEQLMGDDFKSGIPSCVPSTQLYLNKIATYMGVDAYDHHHHQQQQPISSCNYMAPYDVQLPAYFSTVDLINPVADPMMMCVNGNEYTPYGGGISRSNLPYTQLKHPQDYYDQTLANAMYHCSPTMQPMASPYWQQVMPHDSSQLDTASFNEFVRNMNTKGFGHNDRRFGDL</sequence>